<reference evidence="2" key="1">
    <citation type="submission" date="2020-05" db="EMBL/GenBank/DDBJ databases">
        <title>WGS assembly of Panicum virgatum.</title>
        <authorList>
            <person name="Lovell J.T."/>
            <person name="Jenkins J."/>
            <person name="Shu S."/>
            <person name="Juenger T.E."/>
            <person name="Schmutz J."/>
        </authorList>
    </citation>
    <scope>NUCLEOTIDE SEQUENCE</scope>
    <source>
        <strain evidence="2">AP13</strain>
    </source>
</reference>
<protein>
    <submittedName>
        <fullName evidence="2">Uncharacterized protein</fullName>
    </submittedName>
</protein>
<evidence type="ECO:0000256" key="1">
    <source>
        <dbReference type="SAM" id="MobiDB-lite"/>
    </source>
</evidence>
<evidence type="ECO:0000313" key="3">
    <source>
        <dbReference type="Proteomes" id="UP000823388"/>
    </source>
</evidence>
<dbReference type="EMBL" id="CM029046">
    <property type="protein sequence ID" value="KAG2588119.1"/>
    <property type="molecule type" value="Genomic_DNA"/>
</dbReference>
<feature type="region of interest" description="Disordered" evidence="1">
    <location>
        <begin position="121"/>
        <end position="146"/>
    </location>
</feature>
<feature type="compositionally biased region" description="Basic and acidic residues" evidence="1">
    <location>
        <begin position="121"/>
        <end position="131"/>
    </location>
</feature>
<gene>
    <name evidence="2" type="ORF">PVAP13_5NG224081</name>
</gene>
<comment type="caution">
    <text evidence="2">The sequence shown here is derived from an EMBL/GenBank/DDBJ whole genome shotgun (WGS) entry which is preliminary data.</text>
</comment>
<sequence length="426" mass="48637">MELPSIEDIFKEMRFAATKSVTSSVDSGRKNNSDMGSNSVMVRTELNKDRPESIVLKEKSLAVQKPAKLNKTAMLDFSEAKRPIYRLKINGAKDHNKHKGKKLKLSFDELLAKYLKENDAKRDNRSNDVKSSRLPPKHNSGSWNWQRKNFHSAAPYSPSRPSMPIPNALHPASFHHHSSWGWDDPWAHTPSYFRPYHVEYAAPIEPSYAGQPCVENDRFKPKYRSRVQEKKKVVKQIYVVKKDGRKATSSDLNIIAEKLINVLKTSAINGNEKENSAVDIPNTKSGQKKLKEPKIKKKVSMSKAQAQPRYLLGSSGWQKKKLQRLSAQELKEKGMVWVPKGNIQTQDEDDVCTEGAMQLKKNRRSKRQSSNIRSVHYPFDSQMPYTPVYWNSSMNMFGYPSCSYFDPWTPCGSLYQGGLSPNCYAY</sequence>
<dbReference type="AlphaFoldDB" id="A0A8T0RUS2"/>
<dbReference type="Proteomes" id="UP000823388">
    <property type="component" value="Chromosome 5N"/>
</dbReference>
<accession>A0A8T0RUS2</accession>
<proteinExistence type="predicted"/>
<organism evidence="2 3">
    <name type="scientific">Panicum virgatum</name>
    <name type="common">Blackwell switchgrass</name>
    <dbReference type="NCBI Taxonomy" id="38727"/>
    <lineage>
        <taxon>Eukaryota</taxon>
        <taxon>Viridiplantae</taxon>
        <taxon>Streptophyta</taxon>
        <taxon>Embryophyta</taxon>
        <taxon>Tracheophyta</taxon>
        <taxon>Spermatophyta</taxon>
        <taxon>Magnoliopsida</taxon>
        <taxon>Liliopsida</taxon>
        <taxon>Poales</taxon>
        <taxon>Poaceae</taxon>
        <taxon>PACMAD clade</taxon>
        <taxon>Panicoideae</taxon>
        <taxon>Panicodae</taxon>
        <taxon>Paniceae</taxon>
        <taxon>Panicinae</taxon>
        <taxon>Panicum</taxon>
        <taxon>Panicum sect. Hiantes</taxon>
    </lineage>
</organism>
<keyword evidence="3" id="KW-1185">Reference proteome</keyword>
<feature type="region of interest" description="Disordered" evidence="1">
    <location>
        <begin position="21"/>
        <end position="46"/>
    </location>
</feature>
<evidence type="ECO:0000313" key="2">
    <source>
        <dbReference type="EMBL" id="KAG2588119.1"/>
    </source>
</evidence>
<name>A0A8T0RUS2_PANVG</name>